<sequence length="173" mass="19896">MNSTVFKKIIRENRLSSRLVPVFTLAPELELACTRLADFIGERFVGEREPLLREMLEDGLDAYKRVRKTGEPHVAFMRGLFQRAHLLYARRYVAREGDRVHVWSPMFEAVTEFEARYGEGVTEMIDEACPERITPKTAAFQLAARALNGESFRLYFEDYDVAHDYADLEAVGA</sequence>
<proteinExistence type="predicted"/>
<keyword evidence="2" id="KW-1185">Reference proteome</keyword>
<name>A0A7Z2GS93_9BURK</name>
<dbReference type="Proteomes" id="UP000433577">
    <property type="component" value="Plasmid p1"/>
</dbReference>
<reference evidence="1 2" key="1">
    <citation type="submission" date="2019-12" db="EMBL/GenBank/DDBJ databases">
        <title>Paraburkholderia acidiphila 7Q-K02 sp. nov and Paraburkholderia acidisoli DHF22 sp. nov., two strains isolated from forest soil.</title>
        <authorList>
            <person name="Gao Z."/>
            <person name="Qiu L."/>
        </authorList>
    </citation>
    <scope>NUCLEOTIDE SEQUENCE [LARGE SCALE GENOMIC DNA]</scope>
    <source>
        <strain evidence="1 2">DHF22</strain>
        <plasmid evidence="1 2">p1</plasmid>
    </source>
</reference>
<evidence type="ECO:0000313" key="1">
    <source>
        <dbReference type="EMBL" id="QGZ67021.1"/>
    </source>
</evidence>
<dbReference type="OrthoDB" id="8961565at2"/>
<keyword evidence="1" id="KW-0614">Plasmid</keyword>
<dbReference type="RefSeq" id="WP_158958927.1">
    <property type="nucleotide sequence ID" value="NZ_CP046917.1"/>
</dbReference>
<evidence type="ECO:0000313" key="2">
    <source>
        <dbReference type="Proteomes" id="UP000433577"/>
    </source>
</evidence>
<organism evidence="1 2">
    <name type="scientific">Paraburkholderia acidisoli</name>
    <dbReference type="NCBI Taxonomy" id="2571748"/>
    <lineage>
        <taxon>Bacteria</taxon>
        <taxon>Pseudomonadati</taxon>
        <taxon>Pseudomonadota</taxon>
        <taxon>Betaproteobacteria</taxon>
        <taxon>Burkholderiales</taxon>
        <taxon>Burkholderiaceae</taxon>
        <taxon>Paraburkholderia</taxon>
    </lineage>
</organism>
<accession>A0A7Z2GS93</accession>
<dbReference type="KEGG" id="pacs:FAZ98_34910"/>
<dbReference type="EMBL" id="CP046917">
    <property type="protein sequence ID" value="QGZ67021.1"/>
    <property type="molecule type" value="Genomic_DNA"/>
</dbReference>
<gene>
    <name evidence="1" type="ORF">FAZ98_34910</name>
</gene>
<protein>
    <submittedName>
        <fullName evidence="1">Uncharacterized protein</fullName>
    </submittedName>
</protein>
<geneLocation type="plasmid" evidence="1 2">
    <name>p1</name>
</geneLocation>
<dbReference type="AlphaFoldDB" id="A0A7Z2GS93"/>